<accession>A0A425Y7Q2</accession>
<comment type="caution">
    <text evidence="1">The sequence shown here is derived from an EMBL/GenBank/DDBJ whole genome shotgun (WGS) entry which is preliminary data.</text>
</comment>
<dbReference type="RefSeq" id="WP_125028770.1">
    <property type="nucleotide sequence ID" value="NZ_JAPXVP010000001.1"/>
</dbReference>
<organism evidence="1 2">
    <name type="scientific">Ancylomarina euxinus</name>
    <dbReference type="NCBI Taxonomy" id="2283627"/>
    <lineage>
        <taxon>Bacteria</taxon>
        <taxon>Pseudomonadati</taxon>
        <taxon>Bacteroidota</taxon>
        <taxon>Bacteroidia</taxon>
        <taxon>Marinilabiliales</taxon>
        <taxon>Marinifilaceae</taxon>
        <taxon>Ancylomarina</taxon>
    </lineage>
</organism>
<proteinExistence type="predicted"/>
<reference evidence="1 2" key="1">
    <citation type="submission" date="2018-07" db="EMBL/GenBank/DDBJ databases">
        <title>Draft genome sequence of Ancylomarina sp. M1P.</title>
        <authorList>
            <person name="Yadav S."/>
            <person name="Villanueva L."/>
            <person name="Damste J.S.S."/>
        </authorList>
    </citation>
    <scope>NUCLEOTIDE SEQUENCE [LARGE SCALE GENOMIC DNA]</scope>
    <source>
        <strain evidence="1 2">M1P</strain>
    </source>
</reference>
<gene>
    <name evidence="1" type="ORF">DWB61_00270</name>
</gene>
<sequence>MKINRITSRVSLFILFAAILGLSFGIKGKASDREKSEYVSDSIVAIQDSLAFELAQIYGLDQGMRTSKGFKNKMRLIQCVDSSNFYRIFEFVKTHGMPSDKLLGKNNYKRECVQSAFFAVMLHNPHMLVNNEEYLNFFADLVEKGELGEGILLTILDKYYWAKNSKRVMYGSQFGMPHIDDKEKTNKARVEIGVKPLPDSLFIRH</sequence>
<dbReference type="EMBL" id="QQWG01000001">
    <property type="protein sequence ID" value="RRG24488.1"/>
    <property type="molecule type" value="Genomic_DNA"/>
</dbReference>
<name>A0A425Y7Q2_9BACT</name>
<protein>
    <submittedName>
        <fullName evidence="1">Uncharacterized protein</fullName>
    </submittedName>
</protein>
<evidence type="ECO:0000313" key="1">
    <source>
        <dbReference type="EMBL" id="RRG24488.1"/>
    </source>
</evidence>
<dbReference type="Proteomes" id="UP000285794">
    <property type="component" value="Unassembled WGS sequence"/>
</dbReference>
<dbReference type="OrthoDB" id="1096850at2"/>
<keyword evidence="2" id="KW-1185">Reference proteome</keyword>
<dbReference type="AlphaFoldDB" id="A0A425Y7Q2"/>
<evidence type="ECO:0000313" key="2">
    <source>
        <dbReference type="Proteomes" id="UP000285794"/>
    </source>
</evidence>